<organism evidence="8 9">
    <name type="scientific">Staphylococcus lugdunensis</name>
    <dbReference type="NCBI Taxonomy" id="28035"/>
    <lineage>
        <taxon>Bacteria</taxon>
        <taxon>Bacillati</taxon>
        <taxon>Bacillota</taxon>
        <taxon>Bacilli</taxon>
        <taxon>Bacillales</taxon>
        <taxon>Staphylococcaceae</taxon>
        <taxon>Staphylococcus</taxon>
    </lineage>
</organism>
<evidence type="ECO:0000256" key="5">
    <source>
        <dbReference type="ARBA" id="ARBA00023118"/>
    </source>
</evidence>
<evidence type="ECO:0000259" key="7">
    <source>
        <dbReference type="Pfam" id="PF03787"/>
    </source>
</evidence>
<gene>
    <name evidence="8" type="primary">csm5</name>
    <name evidence="8" type="ORF">FO454_03330</name>
</gene>
<evidence type="ECO:0000256" key="3">
    <source>
        <dbReference type="ARBA" id="ARBA00016113"/>
    </source>
</evidence>
<dbReference type="InterPro" id="IPR010173">
    <property type="entry name" value="CRISPR-assoc_Csm5"/>
</dbReference>
<comment type="similarity">
    <text evidence="2">Belongs to the CRISPR-associated Csm5 family.</text>
</comment>
<keyword evidence="5" id="KW-0051">Antiviral defense</keyword>
<evidence type="ECO:0000256" key="1">
    <source>
        <dbReference type="ARBA" id="ARBA00003088"/>
    </source>
</evidence>
<feature type="domain" description="CRISPR type III-associated protein" evidence="7">
    <location>
        <begin position="10"/>
        <end position="234"/>
    </location>
</feature>
<sequence length="336" mass="39005">MTIKTFDAIIQTIGPIHIGSGQVLKKQDYIYDFHKSKVHMINGNQLVKVLKRKNLLNMYQEFLRYPPKNPRENGLKNFLEAHKITQSEWKEFISYSESVNQGKKYGNIKPKPLNDLHLMIRDGQNKVYIPGSSIKGAIKTALVSKYDNENDKSVFSRIKISDSEPVDESNLAIYQKIDINKDEKPMPLYRECIDVNTQIKFKITIEDNQYSIEDIENCIQDFYKNYYNQWLSRFKNTRGGQKFILKGGMPEVKGQNILYLGGGVGFSSKTTHYQTKSHEQAKHDTFEILRKRFRGTYGKMKRIPQNVPVALKGTLNYSKNQSYQQGMCQITFKKND</sequence>
<dbReference type="PANTHER" id="PTHR38007">
    <property type="entry name" value="CRISPR SYSTEM CMS PROTEIN CSM5"/>
    <property type="match status" value="1"/>
</dbReference>
<dbReference type="EMBL" id="CP041722">
    <property type="protein sequence ID" value="QEX38009.1"/>
    <property type="molecule type" value="Genomic_DNA"/>
</dbReference>
<evidence type="ECO:0000256" key="6">
    <source>
        <dbReference type="ARBA" id="ARBA00031720"/>
    </source>
</evidence>
<name>A0ABX6BTV2_STALU</name>
<dbReference type="NCBIfam" id="TIGR01899">
    <property type="entry name" value="cas_TM1807_csm5"/>
    <property type="match status" value="2"/>
</dbReference>
<keyword evidence="4" id="KW-0694">RNA-binding</keyword>
<evidence type="ECO:0000256" key="4">
    <source>
        <dbReference type="ARBA" id="ARBA00022884"/>
    </source>
</evidence>
<reference evidence="8 9" key="1">
    <citation type="submission" date="2019-07" db="EMBL/GenBank/DDBJ databases">
        <title>Comparative genome analysis of staphylococcus lugdunensis shows clonal complex-dependent diversity of the putative virulence factor, ess/type vii locus.</title>
        <authorList>
            <person name="Lebeurre J."/>
            <person name="Dahyot S."/>
            <person name="Diene S."/>
            <person name="Paulay A."/>
            <person name="Aubourg M."/>
            <person name="Argemi X."/>
            <person name="Giard J.-C."/>
            <person name="Tournier I."/>
            <person name="Francois P."/>
            <person name="Pestel-Caron M."/>
        </authorList>
    </citation>
    <scope>NUCLEOTIDE SEQUENCE [LARGE SCALE GENOMIC DNA]</scope>
    <source>
        <strain evidence="8 9">SL13</strain>
    </source>
</reference>
<keyword evidence="9" id="KW-1185">Reference proteome</keyword>
<accession>A0ABX6BTV2</accession>
<evidence type="ECO:0000256" key="2">
    <source>
        <dbReference type="ARBA" id="ARBA00006680"/>
    </source>
</evidence>
<dbReference type="RefSeq" id="WP_070817230.1">
    <property type="nucleotide sequence ID" value="NZ_CP020735.1"/>
</dbReference>
<evidence type="ECO:0000313" key="8">
    <source>
        <dbReference type="EMBL" id="QEX38009.1"/>
    </source>
</evidence>
<comment type="function">
    <text evidence="1">This subunit might be involved in maturation of a crRNA intermediate to its mature form.</text>
</comment>
<protein>
    <recommendedName>
        <fullName evidence="3">CRISPR system Cms protein Csm5</fullName>
    </recommendedName>
    <alternativeName>
        <fullName evidence="6">CRISPR type III A-associated protein Csm5</fullName>
    </alternativeName>
</protein>
<dbReference type="Pfam" id="PF03787">
    <property type="entry name" value="RAMPs"/>
    <property type="match status" value="1"/>
</dbReference>
<proteinExistence type="inferred from homology"/>
<dbReference type="InterPro" id="IPR005537">
    <property type="entry name" value="RAMP_III_fam"/>
</dbReference>
<dbReference type="Proteomes" id="UP000325462">
    <property type="component" value="Chromosome"/>
</dbReference>
<evidence type="ECO:0000313" key="9">
    <source>
        <dbReference type="Proteomes" id="UP000325462"/>
    </source>
</evidence>
<dbReference type="PANTHER" id="PTHR38007:SF1">
    <property type="entry name" value="CRISPR SYSTEM CMS PROTEIN CSM5"/>
    <property type="match status" value="1"/>
</dbReference>